<keyword evidence="4" id="KW-1185">Reference proteome</keyword>
<dbReference type="PROSITE" id="PS00028">
    <property type="entry name" value="ZINC_FINGER_C2H2_1"/>
    <property type="match status" value="1"/>
</dbReference>
<evidence type="ECO:0000313" key="3">
    <source>
        <dbReference type="EMBL" id="CAH1401208.1"/>
    </source>
</evidence>
<dbReference type="OrthoDB" id="6593583at2759"/>
<organism evidence="3 4">
    <name type="scientific">Nezara viridula</name>
    <name type="common">Southern green stink bug</name>
    <name type="synonym">Cimex viridulus</name>
    <dbReference type="NCBI Taxonomy" id="85310"/>
    <lineage>
        <taxon>Eukaryota</taxon>
        <taxon>Metazoa</taxon>
        <taxon>Ecdysozoa</taxon>
        <taxon>Arthropoda</taxon>
        <taxon>Hexapoda</taxon>
        <taxon>Insecta</taxon>
        <taxon>Pterygota</taxon>
        <taxon>Neoptera</taxon>
        <taxon>Paraneoptera</taxon>
        <taxon>Hemiptera</taxon>
        <taxon>Heteroptera</taxon>
        <taxon>Panheteroptera</taxon>
        <taxon>Pentatomomorpha</taxon>
        <taxon>Pentatomoidea</taxon>
        <taxon>Pentatomidae</taxon>
        <taxon>Pentatominae</taxon>
        <taxon>Nezara</taxon>
    </lineage>
</organism>
<keyword evidence="1" id="KW-0479">Metal-binding</keyword>
<accession>A0A9P0HFT8</accession>
<dbReference type="InterPro" id="IPR013087">
    <property type="entry name" value="Znf_C2H2_type"/>
</dbReference>
<dbReference type="Gene3D" id="3.30.160.60">
    <property type="entry name" value="Classic Zinc Finger"/>
    <property type="match status" value="1"/>
</dbReference>
<gene>
    <name evidence="3" type="ORF">NEZAVI_LOCUS10282</name>
</gene>
<proteinExistence type="predicted"/>
<dbReference type="SMART" id="SM00355">
    <property type="entry name" value="ZnF_C2H2"/>
    <property type="match status" value="3"/>
</dbReference>
<evidence type="ECO:0000313" key="4">
    <source>
        <dbReference type="Proteomes" id="UP001152798"/>
    </source>
</evidence>
<dbReference type="EMBL" id="OV725081">
    <property type="protein sequence ID" value="CAH1401208.1"/>
    <property type="molecule type" value="Genomic_DNA"/>
</dbReference>
<dbReference type="GO" id="GO:0008270">
    <property type="term" value="F:zinc ion binding"/>
    <property type="evidence" value="ECO:0007669"/>
    <property type="project" value="UniProtKB-KW"/>
</dbReference>
<dbReference type="Proteomes" id="UP001152798">
    <property type="component" value="Chromosome 5"/>
</dbReference>
<dbReference type="AlphaFoldDB" id="A0A9P0HFT8"/>
<evidence type="ECO:0000256" key="1">
    <source>
        <dbReference type="PROSITE-ProRule" id="PRU00042"/>
    </source>
</evidence>
<name>A0A9P0HFT8_NEZVI</name>
<reference evidence="3" key="1">
    <citation type="submission" date="2022-01" db="EMBL/GenBank/DDBJ databases">
        <authorList>
            <person name="King R."/>
        </authorList>
    </citation>
    <scope>NUCLEOTIDE SEQUENCE</scope>
</reference>
<sequence>MKAETERLPETVSIRRHFTSPELIDHDYWNCHSVQSEDKENEEKLSVYENNKNEVANGEMSVLVVDHAANEVYNFSDEIIIEQESEMVLPWTNFHYEEDSAFHRFFVCHYCGNIWNDISQLMLHLESAHPSELEVDVESHTVYNLGVSQSHSCLYCDYTTEAFEPLVDHIKSSHKTVSENCCPHCNYRTMLPASLKDHLIEKHRDSCLYCILNMHA</sequence>
<protein>
    <recommendedName>
        <fullName evidence="2">C2H2-type domain-containing protein</fullName>
    </recommendedName>
</protein>
<keyword evidence="1" id="KW-0862">Zinc</keyword>
<feature type="domain" description="C2H2-type" evidence="2">
    <location>
        <begin position="106"/>
        <end position="134"/>
    </location>
</feature>
<evidence type="ECO:0000259" key="2">
    <source>
        <dbReference type="PROSITE" id="PS50157"/>
    </source>
</evidence>
<dbReference type="PROSITE" id="PS50157">
    <property type="entry name" value="ZINC_FINGER_C2H2_2"/>
    <property type="match status" value="1"/>
</dbReference>
<keyword evidence="1" id="KW-0863">Zinc-finger</keyword>